<comment type="similarity">
    <text evidence="1">Belongs to the N-acylglucosamine 2-epimerase family.</text>
</comment>
<reference evidence="3 4" key="1">
    <citation type="submission" date="2018-07" db="EMBL/GenBank/DDBJ databases">
        <title>Genome sequencing of Runella.</title>
        <authorList>
            <person name="Baek M.-G."/>
            <person name="Yi H."/>
        </authorList>
    </citation>
    <scope>NUCLEOTIDE SEQUENCE [LARGE SCALE GENOMIC DNA]</scope>
    <source>
        <strain evidence="3 4">HYN0085</strain>
    </source>
</reference>
<dbReference type="InterPro" id="IPR010819">
    <property type="entry name" value="AGE/CE"/>
</dbReference>
<dbReference type="Gene3D" id="1.50.10.10">
    <property type="match status" value="1"/>
</dbReference>
<evidence type="ECO:0000256" key="2">
    <source>
        <dbReference type="ARBA" id="ARBA00023235"/>
    </source>
</evidence>
<dbReference type="PANTHER" id="PTHR15108">
    <property type="entry name" value="N-ACYLGLUCOSAMINE-2-EPIMERASE"/>
    <property type="match status" value="1"/>
</dbReference>
<dbReference type="GO" id="GO:0016853">
    <property type="term" value="F:isomerase activity"/>
    <property type="evidence" value="ECO:0007669"/>
    <property type="project" value="UniProtKB-KW"/>
</dbReference>
<evidence type="ECO:0000256" key="1">
    <source>
        <dbReference type="ARBA" id="ARBA00008558"/>
    </source>
</evidence>
<protein>
    <recommendedName>
        <fullName evidence="5">N-acylglucosamine 2-epimerase</fullName>
    </recommendedName>
</protein>
<dbReference type="InterPro" id="IPR008928">
    <property type="entry name" value="6-hairpin_glycosidase_sf"/>
</dbReference>
<organism evidence="3 4">
    <name type="scientific">Runella rosea</name>
    <dbReference type="NCBI Taxonomy" id="2259595"/>
    <lineage>
        <taxon>Bacteria</taxon>
        <taxon>Pseudomonadati</taxon>
        <taxon>Bacteroidota</taxon>
        <taxon>Cytophagia</taxon>
        <taxon>Cytophagales</taxon>
        <taxon>Spirosomataceae</taxon>
        <taxon>Runella</taxon>
    </lineage>
</organism>
<dbReference type="Pfam" id="PF07221">
    <property type="entry name" value="GlcNAc_2-epim"/>
    <property type="match status" value="1"/>
</dbReference>
<dbReference type="AlphaFoldDB" id="A0A344TPG6"/>
<dbReference type="RefSeq" id="WP_114069300.1">
    <property type="nucleotide sequence ID" value="NZ_CP030850.1"/>
</dbReference>
<accession>A0A344TPG6</accession>
<dbReference type="KEGG" id="run:DR864_23755"/>
<dbReference type="SUPFAM" id="SSF48208">
    <property type="entry name" value="Six-hairpin glycosidases"/>
    <property type="match status" value="1"/>
</dbReference>
<dbReference type="Proteomes" id="UP000251993">
    <property type="component" value="Chromosome"/>
</dbReference>
<dbReference type="GO" id="GO:0005975">
    <property type="term" value="P:carbohydrate metabolic process"/>
    <property type="evidence" value="ECO:0007669"/>
    <property type="project" value="InterPro"/>
</dbReference>
<evidence type="ECO:0008006" key="5">
    <source>
        <dbReference type="Google" id="ProtNLM"/>
    </source>
</evidence>
<sequence length="389" mass="44640">MNLSVYAQQYRQDLLQRLVPFWTEFSLDTLHGGYICVISGKGEAITFDKWIKWHGEQAWAFGKLYQLTQHADFLQYALQGADFLLHFGADTKDNWWEIVDCTGRGVLVTSDAGAEAAAVAAWSLAHELTGEEAYAESAKKTLVKAVRRREKGLQKQSEAIFSGRQLKNIGELSALAKALMASQKLMGEKTFREKGEALLYELTKHFWEPRANIVLENVFPEGGYSDCLLGRRIHPGRVFEAFNAFYELTKVLNKRRIRQQLAQHISHLADTTWDDAYGGYFHWLDVKSLPASEPEAYYKYAWVQLEAGTALLRAYQVLQDRTLLKHWQRVNDYLWQHFRDNSKEGEWVGVLSRHGEPLFTLKATPEKNAYYPIKNLLESADLLDILIDK</sequence>
<gene>
    <name evidence="3" type="ORF">DR864_23755</name>
</gene>
<evidence type="ECO:0000313" key="3">
    <source>
        <dbReference type="EMBL" id="AXE20537.1"/>
    </source>
</evidence>
<evidence type="ECO:0000313" key="4">
    <source>
        <dbReference type="Proteomes" id="UP000251993"/>
    </source>
</evidence>
<dbReference type="OrthoDB" id="618431at2"/>
<dbReference type="EMBL" id="CP030850">
    <property type="protein sequence ID" value="AXE20537.1"/>
    <property type="molecule type" value="Genomic_DNA"/>
</dbReference>
<keyword evidence="4" id="KW-1185">Reference proteome</keyword>
<proteinExistence type="inferred from homology"/>
<name>A0A344TPG6_9BACT</name>
<keyword evidence="2" id="KW-0413">Isomerase</keyword>
<dbReference type="InterPro" id="IPR012341">
    <property type="entry name" value="6hp_glycosidase-like_sf"/>
</dbReference>